<organism evidence="1">
    <name type="scientific">Siphoviridae sp. ctuy39</name>
    <dbReference type="NCBI Taxonomy" id="2825719"/>
    <lineage>
        <taxon>Viruses</taxon>
        <taxon>Duplodnaviria</taxon>
        <taxon>Heunggongvirae</taxon>
        <taxon>Uroviricota</taxon>
        <taxon>Caudoviricetes</taxon>
    </lineage>
</organism>
<name>A0A8S5VED3_9CAUD</name>
<proteinExistence type="predicted"/>
<protein>
    <submittedName>
        <fullName evidence="1">Uncharacterized protein</fullName>
    </submittedName>
</protein>
<sequence length="65" mass="7379">MSMGKLKIPAKKVRNTEDGVVRLSEEAYKALIDVVNESTQNMKQVASAMILYMVENDLIEYERGE</sequence>
<dbReference type="EMBL" id="BK016249">
    <property type="protein sequence ID" value="DAG05077.1"/>
    <property type="molecule type" value="Genomic_DNA"/>
</dbReference>
<evidence type="ECO:0000313" key="1">
    <source>
        <dbReference type="EMBL" id="DAG05077.1"/>
    </source>
</evidence>
<reference evidence="1" key="1">
    <citation type="journal article" date="2021" name="Proc. Natl. Acad. Sci. U.S.A.">
        <title>A Catalog of Tens of Thousands of Viruses from Human Metagenomes Reveals Hidden Associations with Chronic Diseases.</title>
        <authorList>
            <person name="Tisza M.J."/>
            <person name="Buck C.B."/>
        </authorList>
    </citation>
    <scope>NUCLEOTIDE SEQUENCE</scope>
    <source>
        <strain evidence="1">Ctuy39</strain>
    </source>
</reference>
<accession>A0A8S5VED3</accession>